<feature type="region of interest" description="Disordered" evidence="1">
    <location>
        <begin position="114"/>
        <end position="156"/>
    </location>
</feature>
<keyword evidence="3" id="KW-1185">Reference proteome</keyword>
<proteinExistence type="predicted"/>
<reference evidence="2" key="1">
    <citation type="journal article" date="2023" name="G3 (Bethesda)">
        <title>A reference genome for the long-term kleptoplast-retaining sea slug Elysia crispata morphotype clarki.</title>
        <authorList>
            <person name="Eastman K.E."/>
            <person name="Pendleton A.L."/>
            <person name="Shaikh M.A."/>
            <person name="Suttiyut T."/>
            <person name="Ogas R."/>
            <person name="Tomko P."/>
            <person name="Gavelis G."/>
            <person name="Widhalm J.R."/>
            <person name="Wisecaver J.H."/>
        </authorList>
    </citation>
    <scope>NUCLEOTIDE SEQUENCE</scope>
    <source>
        <strain evidence="2">ECLA1</strain>
    </source>
</reference>
<organism evidence="2 3">
    <name type="scientific">Elysia crispata</name>
    <name type="common">lettuce slug</name>
    <dbReference type="NCBI Taxonomy" id="231223"/>
    <lineage>
        <taxon>Eukaryota</taxon>
        <taxon>Metazoa</taxon>
        <taxon>Spiralia</taxon>
        <taxon>Lophotrochozoa</taxon>
        <taxon>Mollusca</taxon>
        <taxon>Gastropoda</taxon>
        <taxon>Heterobranchia</taxon>
        <taxon>Euthyneura</taxon>
        <taxon>Panpulmonata</taxon>
        <taxon>Sacoglossa</taxon>
        <taxon>Placobranchoidea</taxon>
        <taxon>Plakobranchidae</taxon>
        <taxon>Elysia</taxon>
    </lineage>
</organism>
<evidence type="ECO:0000313" key="2">
    <source>
        <dbReference type="EMBL" id="KAK3753175.1"/>
    </source>
</evidence>
<name>A0AAE0YP58_9GAST</name>
<dbReference type="AlphaFoldDB" id="A0AAE0YP58"/>
<evidence type="ECO:0000313" key="3">
    <source>
        <dbReference type="Proteomes" id="UP001283361"/>
    </source>
</evidence>
<sequence length="156" mass="17453">MSPDGIQLSLDQRLEIWRRLEGHERQAELETSLRYPSKQSHHLTTLRPSTHELNARSKARLRMGRLLPLHRRAHSAVSASPLSLHLSYHLELASDRSLDPHIDRKEQTSPVLCWHHRGSGMGRETTERAGAPGSTAPDGGRTATELQVAVQPDPTT</sequence>
<comment type="caution">
    <text evidence="2">The sequence shown here is derived from an EMBL/GenBank/DDBJ whole genome shotgun (WGS) entry which is preliminary data.</text>
</comment>
<gene>
    <name evidence="2" type="ORF">RRG08_024451</name>
</gene>
<dbReference type="Proteomes" id="UP001283361">
    <property type="component" value="Unassembled WGS sequence"/>
</dbReference>
<accession>A0AAE0YP58</accession>
<protein>
    <submittedName>
        <fullName evidence="2">Uncharacterized protein</fullName>
    </submittedName>
</protein>
<dbReference type="EMBL" id="JAWDGP010005718">
    <property type="protein sequence ID" value="KAK3753175.1"/>
    <property type="molecule type" value="Genomic_DNA"/>
</dbReference>
<feature type="region of interest" description="Disordered" evidence="1">
    <location>
        <begin position="36"/>
        <end position="55"/>
    </location>
</feature>
<evidence type="ECO:0000256" key="1">
    <source>
        <dbReference type="SAM" id="MobiDB-lite"/>
    </source>
</evidence>